<feature type="compositionally biased region" description="Low complexity" evidence="1">
    <location>
        <begin position="79"/>
        <end position="98"/>
    </location>
</feature>
<dbReference type="Proteomes" id="UP000250235">
    <property type="component" value="Unassembled WGS sequence"/>
</dbReference>
<organism evidence="2 3">
    <name type="scientific">Dorcoceras hygrometricum</name>
    <dbReference type="NCBI Taxonomy" id="472368"/>
    <lineage>
        <taxon>Eukaryota</taxon>
        <taxon>Viridiplantae</taxon>
        <taxon>Streptophyta</taxon>
        <taxon>Embryophyta</taxon>
        <taxon>Tracheophyta</taxon>
        <taxon>Spermatophyta</taxon>
        <taxon>Magnoliopsida</taxon>
        <taxon>eudicotyledons</taxon>
        <taxon>Gunneridae</taxon>
        <taxon>Pentapetalae</taxon>
        <taxon>asterids</taxon>
        <taxon>lamiids</taxon>
        <taxon>Lamiales</taxon>
        <taxon>Gesneriaceae</taxon>
        <taxon>Didymocarpoideae</taxon>
        <taxon>Trichosporeae</taxon>
        <taxon>Loxocarpinae</taxon>
        <taxon>Dorcoceras</taxon>
    </lineage>
</organism>
<sequence>MPPRRPNTRQTVVVPPTEQTNVQQPVSVPGLEQATSTVSTSSCTTESAITSATIFQVLGWKQWQKDSRFRPKDKHFKKSGSISSSSSGQRQFGSSQRSNESGAYCGKCGG</sequence>
<accession>A0A2Z7CNB3</accession>
<evidence type="ECO:0000256" key="1">
    <source>
        <dbReference type="SAM" id="MobiDB-lite"/>
    </source>
</evidence>
<proteinExistence type="predicted"/>
<keyword evidence="3" id="KW-1185">Reference proteome</keyword>
<evidence type="ECO:0000313" key="2">
    <source>
        <dbReference type="EMBL" id="KZV48572.1"/>
    </source>
</evidence>
<evidence type="ECO:0000313" key="3">
    <source>
        <dbReference type="Proteomes" id="UP000250235"/>
    </source>
</evidence>
<gene>
    <name evidence="2" type="ORF">F511_17113</name>
</gene>
<reference evidence="2 3" key="1">
    <citation type="journal article" date="2015" name="Proc. Natl. Acad. Sci. U.S.A.">
        <title>The resurrection genome of Boea hygrometrica: A blueprint for survival of dehydration.</title>
        <authorList>
            <person name="Xiao L."/>
            <person name="Yang G."/>
            <person name="Zhang L."/>
            <person name="Yang X."/>
            <person name="Zhao S."/>
            <person name="Ji Z."/>
            <person name="Zhou Q."/>
            <person name="Hu M."/>
            <person name="Wang Y."/>
            <person name="Chen M."/>
            <person name="Xu Y."/>
            <person name="Jin H."/>
            <person name="Xiao X."/>
            <person name="Hu G."/>
            <person name="Bao F."/>
            <person name="Hu Y."/>
            <person name="Wan P."/>
            <person name="Li L."/>
            <person name="Deng X."/>
            <person name="Kuang T."/>
            <person name="Xiang C."/>
            <person name="Zhu J.K."/>
            <person name="Oliver M.J."/>
            <person name="He Y."/>
        </authorList>
    </citation>
    <scope>NUCLEOTIDE SEQUENCE [LARGE SCALE GENOMIC DNA]</scope>
    <source>
        <strain evidence="3">cv. XS01</strain>
    </source>
</reference>
<dbReference type="EMBL" id="KQ993846">
    <property type="protein sequence ID" value="KZV48572.1"/>
    <property type="molecule type" value="Genomic_DNA"/>
</dbReference>
<feature type="compositionally biased region" description="Polar residues" evidence="1">
    <location>
        <begin position="17"/>
        <end position="26"/>
    </location>
</feature>
<protein>
    <submittedName>
        <fullName evidence="2">Uncharacterized protein</fullName>
    </submittedName>
</protein>
<feature type="region of interest" description="Disordered" evidence="1">
    <location>
        <begin position="1"/>
        <end position="29"/>
    </location>
</feature>
<feature type="region of interest" description="Disordered" evidence="1">
    <location>
        <begin position="69"/>
        <end position="110"/>
    </location>
</feature>
<dbReference type="AlphaFoldDB" id="A0A2Z7CNB3"/>
<name>A0A2Z7CNB3_9LAMI</name>